<dbReference type="RefSeq" id="XP_020080558.1">
    <property type="nucleotide sequence ID" value="XM_020224969.1"/>
</dbReference>
<dbReference type="RefSeq" id="XP_020101851.1">
    <property type="nucleotide sequence ID" value="XM_020246262.1"/>
</dbReference>
<dbReference type="OrthoDB" id="10250354at2759"/>
<dbReference type="GeneID" id="109719522"/>
<proteinExistence type="predicted"/>
<sequence>MGTKRKERTDETPDPISLSYPDPEFFDFDECRDRSLFEVDQIWALYDDLDGMPRFYARIRHIYENQDFKVGFTWLEHDPSNAAEMAWSRQQLPVACGSFRRGKAEVSQDPLMFSHIISWEKGKKKNGYDIYPKEGEVWAVYKGWDIAWSSDPDDDRTFEYEIVEVLSDFVAGSGINVIPLVKVEGFVSLFVRAKDKAPYRILSSEILRFSHRVPFHRMTGAERDGVPQGSFELDTASLPINMEDAFPSVPLECGTTKTGISPKSSTNDAGVGPAAVKEIERVRRKEFDHSQLATTFHCSDEYPAPEFCNVDDGKLINRIQPGQIWALYSEIDKFPKYFGWIHKVNSVDRLVELKWLEVRPRREEEKRWNRKGLPIGCGTFEVIDECETFDSTDAFSHLVNARLRGRKHQYEILPSVGEIWAMYKNWRPCWNLFDFENCEFDVVEICERSGAGTKVSLLTKVDGNRAVFMPDKKEKVVTILEDEYLRFSHQIPAFQLTDQKGGVLRGYWELDLASLPEALFNNSC</sequence>
<evidence type="ECO:0000259" key="1">
    <source>
        <dbReference type="Pfam" id="PF11926"/>
    </source>
</evidence>
<dbReference type="PANTHER" id="PTHR47374:SF6">
    <property type="entry name" value="ENDOSOME ANTIGEN-LIKE PROTEIN, PUTATIVE (DUF3444)-RELATED"/>
    <property type="match status" value="1"/>
</dbReference>
<evidence type="ECO:0000313" key="2">
    <source>
        <dbReference type="Proteomes" id="UP000515123"/>
    </source>
</evidence>
<dbReference type="InterPro" id="IPR024593">
    <property type="entry name" value="DUF3444"/>
</dbReference>
<evidence type="ECO:0000313" key="4">
    <source>
        <dbReference type="RefSeq" id="XP_020101851.1"/>
    </source>
</evidence>
<feature type="domain" description="DUF3444" evidence="1">
    <location>
        <begin position="301"/>
        <end position="499"/>
    </location>
</feature>
<dbReference type="Proteomes" id="UP000515123">
    <property type="component" value="Linkage group 13"/>
</dbReference>
<dbReference type="AlphaFoldDB" id="A0A6P5EG23"/>
<reference evidence="2" key="1">
    <citation type="journal article" date="2015" name="Nat. Genet.">
        <title>The pineapple genome and the evolution of CAM photosynthesis.</title>
        <authorList>
            <person name="Ming R."/>
            <person name="VanBuren R."/>
            <person name="Wai C.M."/>
            <person name="Tang H."/>
            <person name="Schatz M.C."/>
            <person name="Bowers J.E."/>
            <person name="Lyons E."/>
            <person name="Wang M.L."/>
            <person name="Chen J."/>
            <person name="Biggers E."/>
            <person name="Zhang J."/>
            <person name="Huang L."/>
            <person name="Zhang L."/>
            <person name="Miao W."/>
            <person name="Zhang J."/>
            <person name="Ye Z."/>
            <person name="Miao C."/>
            <person name="Lin Z."/>
            <person name="Wang H."/>
            <person name="Zhou H."/>
            <person name="Yim W.C."/>
            <person name="Priest H.D."/>
            <person name="Zheng C."/>
            <person name="Woodhouse M."/>
            <person name="Edger P.P."/>
            <person name="Guyot R."/>
            <person name="Guo H.B."/>
            <person name="Guo H."/>
            <person name="Zheng G."/>
            <person name="Singh R."/>
            <person name="Sharma A."/>
            <person name="Min X."/>
            <person name="Zheng Y."/>
            <person name="Lee H."/>
            <person name="Gurtowski J."/>
            <person name="Sedlazeck F.J."/>
            <person name="Harkess A."/>
            <person name="McKain M.R."/>
            <person name="Liao Z."/>
            <person name="Fang J."/>
            <person name="Liu J."/>
            <person name="Zhang X."/>
            <person name="Zhang Q."/>
            <person name="Hu W."/>
            <person name="Qin Y."/>
            <person name="Wang K."/>
            <person name="Chen L.Y."/>
            <person name="Shirley N."/>
            <person name="Lin Y.R."/>
            <person name="Liu L.Y."/>
            <person name="Hernandez A.G."/>
            <person name="Wright C.L."/>
            <person name="Bulone V."/>
            <person name="Tuskan G.A."/>
            <person name="Heath K."/>
            <person name="Zee F."/>
            <person name="Moore P.H."/>
            <person name="Sunkar R."/>
            <person name="Leebens-Mack J.H."/>
            <person name="Mockler T."/>
            <person name="Bennetzen J.L."/>
            <person name="Freeling M."/>
            <person name="Sankoff D."/>
            <person name="Paterson A.H."/>
            <person name="Zhu X."/>
            <person name="Yang X."/>
            <person name="Smith J.A."/>
            <person name="Cushman J.C."/>
            <person name="Paull R.E."/>
            <person name="Yu Q."/>
        </authorList>
    </citation>
    <scope>NUCLEOTIDE SEQUENCE [LARGE SCALE GENOMIC DNA]</scope>
    <source>
        <strain evidence="2">cv. F153</strain>
    </source>
</reference>
<protein>
    <submittedName>
        <fullName evidence="3">Uncharacterized protein LOC109704201</fullName>
    </submittedName>
    <submittedName>
        <fullName evidence="4">Uncharacterized protein LOC109719522</fullName>
    </submittedName>
</protein>
<name>A0A6P5EG23_ANACO</name>
<feature type="domain" description="DUF3444" evidence="1">
    <location>
        <begin position="17"/>
        <end position="222"/>
    </location>
</feature>
<dbReference type="Pfam" id="PF11926">
    <property type="entry name" value="DUF3444"/>
    <property type="match status" value="2"/>
</dbReference>
<organism evidence="3">
    <name type="scientific">Ananas comosus</name>
    <name type="common">Pineapple</name>
    <name type="synonym">Ananas ananas</name>
    <dbReference type="NCBI Taxonomy" id="4615"/>
    <lineage>
        <taxon>Eukaryota</taxon>
        <taxon>Viridiplantae</taxon>
        <taxon>Streptophyta</taxon>
        <taxon>Embryophyta</taxon>
        <taxon>Tracheophyta</taxon>
        <taxon>Spermatophyta</taxon>
        <taxon>Magnoliopsida</taxon>
        <taxon>Liliopsida</taxon>
        <taxon>Poales</taxon>
        <taxon>Bromeliaceae</taxon>
        <taxon>Bromelioideae</taxon>
        <taxon>Ananas</taxon>
    </lineage>
</organism>
<dbReference type="PANTHER" id="PTHR47374">
    <property type="entry name" value="ENDOSOME ANTIGEN-LIKE PROTEIN, PUTATIVE (DUF3444)-RELATED"/>
    <property type="match status" value="1"/>
</dbReference>
<dbReference type="GeneID" id="109704201"/>
<gene>
    <name evidence="3" type="primary">LOC109704201</name>
    <name evidence="4" type="synonym">LOC109719522</name>
</gene>
<accession>A0A6P5EG23</accession>
<evidence type="ECO:0000313" key="3">
    <source>
        <dbReference type="RefSeq" id="XP_020080558.1"/>
    </source>
</evidence>
<keyword evidence="2" id="KW-1185">Reference proteome</keyword>
<reference evidence="3 4" key="2">
    <citation type="submission" date="2025-04" db="UniProtKB">
        <authorList>
            <consortium name="RefSeq"/>
        </authorList>
    </citation>
    <scope>IDENTIFICATION</scope>
    <source>
        <tissue evidence="3 4">Leaf</tissue>
    </source>
</reference>